<accession>A0A1K0JGB6</accession>
<feature type="transmembrane region" description="Helical" evidence="1">
    <location>
        <begin position="70"/>
        <end position="90"/>
    </location>
</feature>
<organism evidence="2">
    <name type="scientific">Cupriavidus necator</name>
    <name type="common">Alcaligenes eutrophus</name>
    <name type="synonym">Ralstonia eutropha</name>
    <dbReference type="NCBI Taxonomy" id="106590"/>
    <lineage>
        <taxon>Bacteria</taxon>
        <taxon>Pseudomonadati</taxon>
        <taxon>Pseudomonadota</taxon>
        <taxon>Betaproteobacteria</taxon>
        <taxon>Burkholderiales</taxon>
        <taxon>Burkholderiaceae</taxon>
        <taxon>Cupriavidus</taxon>
    </lineage>
</organism>
<dbReference type="EMBL" id="FMSH01000384">
    <property type="protein sequence ID" value="SCU85641.1"/>
    <property type="molecule type" value="Genomic_DNA"/>
</dbReference>
<keyword evidence="1" id="KW-0472">Membrane</keyword>
<proteinExistence type="predicted"/>
<sequence>MTSADHALSGRLSATIPARRAAGSSVSAPAAPHSPLLQGVHRRADQLMTAMLWVLGLLSLIVGNRYGSTGLTLTLGLPMALLGTLMAVTLPARPPGDAAGDGRAADALRRTADPPGARAGGIPLPGVRLAVAAAGLPRLPRDPAGGGGDRVASPELQLLPAVGLEHHLLHRPQLQHGAVPRRLCHRADRRAVRDRVAAGARCALYR</sequence>
<evidence type="ECO:0000313" key="2">
    <source>
        <dbReference type="EMBL" id="SCU85641.1"/>
    </source>
</evidence>
<evidence type="ECO:0000256" key="1">
    <source>
        <dbReference type="SAM" id="Phobius"/>
    </source>
</evidence>
<name>A0A1K0JGB6_CUPNE</name>
<feature type="transmembrane region" description="Helical" evidence="1">
    <location>
        <begin position="47"/>
        <end position="64"/>
    </location>
</feature>
<keyword evidence="1" id="KW-1133">Transmembrane helix</keyword>
<protein>
    <submittedName>
        <fullName evidence="2">Uncharacterized protein</fullName>
    </submittedName>
</protein>
<gene>
    <name evidence="2" type="ORF">CNECB9_4440023</name>
</gene>
<reference evidence="2" key="1">
    <citation type="submission" date="2016-09" db="EMBL/GenBank/DDBJ databases">
        <authorList>
            <person name="Capua I."/>
            <person name="De Benedictis P."/>
            <person name="Joannis T."/>
            <person name="Lombin L.H."/>
            <person name="Cattoli G."/>
        </authorList>
    </citation>
    <scope>NUCLEOTIDE SEQUENCE</scope>
    <source>
        <strain evidence="2">B9</strain>
    </source>
</reference>
<keyword evidence="1" id="KW-0812">Transmembrane</keyword>
<dbReference type="AlphaFoldDB" id="A0A1K0JGB6"/>